<feature type="signal peptide" evidence="1">
    <location>
        <begin position="1"/>
        <end position="23"/>
    </location>
</feature>
<protein>
    <submittedName>
        <fullName evidence="3">Organic solvent tolerance protein</fullName>
    </submittedName>
</protein>
<dbReference type="GO" id="GO:0061024">
    <property type="term" value="P:membrane organization"/>
    <property type="evidence" value="ECO:0007669"/>
    <property type="project" value="InterPro"/>
</dbReference>
<evidence type="ECO:0000313" key="3">
    <source>
        <dbReference type="EMBL" id="TDU72943.1"/>
    </source>
</evidence>
<proteinExistence type="predicted"/>
<name>A0A4V3FG18_9BACT</name>
<sequence length="807" mass="91046">MTFSRLCVVLGFAALMVAPGVRGQALLDSLTSNLNIEGLETTYDPETGLATANGDVRISYTDVEIRCGTASYNATTGEVIARDNVVIWKAGTTYRGDNIIYNANSGELSGDAVRSAMPMDMGNFFYETTKFETETKLIQKVEGEDTYFTTHDVQNPNFRLRARKLTIYPGNRIVMRNVTVLAGNTPVFYFPYISQPLEDEVGYRFTPGFQSRWGAFLLAQYGVIHGDHTLAKYRLDLRSARGVGVGADFLSLRHKENRNNFGNLKLYYLKDSDPDKNRTGVARGPVGEDRYRINFQHRIYLPGPEKSTWYLDFDINKVSDAHFYEDFYFNDFRETPEPENQISLVHNNPAYLATLMARFQANDFYTVGTKLPELAIDWTRRQLWHTGIYHQGTFSAGILKDELGDEQERDFAGLITEGRGGVLSADSTRRYQDILGLGTGSVLGAGDIARGVDLFSAQLEGAGFARVHTYQELLYPKTLFGWLNVVPRVGGGVTHYSDIDGASPELSSETKTLFHAGLDVSFKVTKTWSDYYKPEWGLDGLRHVLQPYLNYSYLDASQATGFRGVDRLSPTTRPRSIDVPLYTAVDDLQSWNIARIGMRNLLQTKRDYTSTKNGTFYSATSEGPQTYTWAGLNTYVDVFLKDPEFDRNFSNLYNELFFRPVPWVNFWMDWQMPLESGEGSFTELNQGVTFMPGRNMQLTLGHQYVSDSPYFADSSLVFSRIYARLTDNWGFSMNHIFEMDDGTMEFQSYSVSRDLSSWVASVGAMVRDNRNGLSDYGILFSLTLKDFPQLSMPLDIDPNPSGRGGNQ</sequence>
<accession>A0A4V3FG18</accession>
<dbReference type="AlphaFoldDB" id="A0A4V3FG18"/>
<dbReference type="Proteomes" id="UP000295662">
    <property type="component" value="Unassembled WGS sequence"/>
</dbReference>
<dbReference type="PANTHER" id="PTHR30189:SF1">
    <property type="entry name" value="LPS-ASSEMBLY PROTEIN LPTD"/>
    <property type="match status" value="1"/>
</dbReference>
<evidence type="ECO:0000259" key="2">
    <source>
        <dbReference type="Pfam" id="PF04453"/>
    </source>
</evidence>
<dbReference type="Pfam" id="PF04453">
    <property type="entry name" value="LptD"/>
    <property type="match status" value="1"/>
</dbReference>
<feature type="chain" id="PRO_5020608212" evidence="1">
    <location>
        <begin position="24"/>
        <end position="807"/>
    </location>
</feature>
<dbReference type="RefSeq" id="WP_133794055.1">
    <property type="nucleotide sequence ID" value="NZ_SOCA01000002.1"/>
</dbReference>
<dbReference type="GO" id="GO:1990351">
    <property type="term" value="C:transporter complex"/>
    <property type="evidence" value="ECO:0007669"/>
    <property type="project" value="TreeGrafter"/>
</dbReference>
<dbReference type="OrthoDB" id="9816218at2"/>
<reference evidence="3 4" key="1">
    <citation type="submission" date="2019-03" db="EMBL/GenBank/DDBJ databases">
        <title>Genomic Encyclopedia of Archaeal and Bacterial Type Strains, Phase II (KMG-II): from individual species to whole genera.</title>
        <authorList>
            <person name="Goeker M."/>
        </authorList>
    </citation>
    <scope>NUCLEOTIDE SEQUENCE [LARGE SCALE GENOMIC DNA]</scope>
    <source>
        <strain evidence="3 4">ATCC 25309</strain>
    </source>
</reference>
<feature type="domain" description="LptD C-terminal" evidence="2">
    <location>
        <begin position="306"/>
        <end position="715"/>
    </location>
</feature>
<evidence type="ECO:0000313" key="4">
    <source>
        <dbReference type="Proteomes" id="UP000295662"/>
    </source>
</evidence>
<dbReference type="GO" id="GO:0009279">
    <property type="term" value="C:cell outer membrane"/>
    <property type="evidence" value="ECO:0007669"/>
    <property type="project" value="TreeGrafter"/>
</dbReference>
<comment type="caution">
    <text evidence="3">The sequence shown here is derived from an EMBL/GenBank/DDBJ whole genome shotgun (WGS) entry which is preliminary data.</text>
</comment>
<dbReference type="InterPro" id="IPR007543">
    <property type="entry name" value="LptD_C"/>
</dbReference>
<dbReference type="EMBL" id="SOCA01000002">
    <property type="protein sequence ID" value="TDU72943.1"/>
    <property type="molecule type" value="Genomic_DNA"/>
</dbReference>
<gene>
    <name evidence="3" type="ORF">EI77_01409</name>
</gene>
<dbReference type="Gene3D" id="2.60.450.10">
    <property type="entry name" value="Lipopolysaccharide (LPS) transport protein A like domain"/>
    <property type="match status" value="1"/>
</dbReference>
<organism evidence="3 4">
    <name type="scientific">Prosthecobacter fusiformis</name>
    <dbReference type="NCBI Taxonomy" id="48464"/>
    <lineage>
        <taxon>Bacteria</taxon>
        <taxon>Pseudomonadati</taxon>
        <taxon>Verrucomicrobiota</taxon>
        <taxon>Verrucomicrobiia</taxon>
        <taxon>Verrucomicrobiales</taxon>
        <taxon>Verrucomicrobiaceae</taxon>
        <taxon>Prosthecobacter</taxon>
    </lineage>
</organism>
<evidence type="ECO:0000256" key="1">
    <source>
        <dbReference type="SAM" id="SignalP"/>
    </source>
</evidence>
<keyword evidence="1" id="KW-0732">Signal</keyword>
<dbReference type="InterPro" id="IPR050218">
    <property type="entry name" value="LptD"/>
</dbReference>
<dbReference type="PANTHER" id="PTHR30189">
    <property type="entry name" value="LPS-ASSEMBLY PROTEIN"/>
    <property type="match status" value="1"/>
</dbReference>
<keyword evidence="4" id="KW-1185">Reference proteome</keyword>